<dbReference type="InterPro" id="IPR036404">
    <property type="entry name" value="Jacalin-like_lectin_dom_sf"/>
</dbReference>
<dbReference type="Pfam" id="PF01419">
    <property type="entry name" value="Jacalin"/>
    <property type="match status" value="3"/>
</dbReference>
<dbReference type="PANTHER" id="PTHR47293">
    <property type="entry name" value="JACALIN-RELATED LECTIN 3"/>
    <property type="match status" value="1"/>
</dbReference>
<feature type="domain" description="Jacalin-type lectin" evidence="4">
    <location>
        <begin position="2"/>
        <end position="148"/>
    </location>
</feature>
<dbReference type="PROSITE" id="PS51752">
    <property type="entry name" value="JACALIN_LECTIN"/>
    <property type="match status" value="3"/>
</dbReference>
<dbReference type="SUPFAM" id="SSF51101">
    <property type="entry name" value="Mannose-binding lectins"/>
    <property type="match status" value="3"/>
</dbReference>
<evidence type="ECO:0000259" key="4">
    <source>
        <dbReference type="PROSITE" id="PS51752"/>
    </source>
</evidence>
<evidence type="ECO:0000313" key="6">
    <source>
        <dbReference type="Proteomes" id="UP000078284"/>
    </source>
</evidence>
<feature type="domain" description="Jacalin-type lectin" evidence="4">
    <location>
        <begin position="298"/>
        <end position="443"/>
    </location>
</feature>
<reference evidence="6" key="1">
    <citation type="journal article" date="2016" name="Proc. Natl. Acad. Sci. U.S.A.">
        <title>Chromosome-level assembly of Arabidopsis thaliana Ler reveals the extent of translocation and inversion polymorphisms.</title>
        <authorList>
            <person name="Zapata L."/>
            <person name="Ding J."/>
            <person name="Willing E.M."/>
            <person name="Hartwig B."/>
            <person name="Bezdan D."/>
            <person name="Jiao W.B."/>
            <person name="Patel V."/>
            <person name="Velikkakam James G."/>
            <person name="Koornneef M."/>
            <person name="Ossowski S."/>
            <person name="Schneeberger K."/>
        </authorList>
    </citation>
    <scope>NUCLEOTIDE SEQUENCE [LARGE SCALE GENOMIC DNA]</scope>
    <source>
        <strain evidence="6">cv. Landsberg erecta</strain>
    </source>
</reference>
<keyword evidence="3" id="KW-0677">Repeat</keyword>
<dbReference type="Proteomes" id="UP000078284">
    <property type="component" value="Chromosome 1"/>
</dbReference>
<evidence type="ECO:0000256" key="2">
    <source>
        <dbReference type="ARBA" id="ARBA00022734"/>
    </source>
</evidence>
<comment type="similarity">
    <text evidence="1">Belongs to the jacalin lectin family.</text>
</comment>
<dbReference type="CDD" id="cd09612">
    <property type="entry name" value="Jacalin"/>
    <property type="match status" value="3"/>
</dbReference>
<dbReference type="PANTHER" id="PTHR47293:SF11">
    <property type="entry name" value="JACALIN-RELATED LECTIN 12-RELATED"/>
    <property type="match status" value="1"/>
</dbReference>
<evidence type="ECO:0000256" key="3">
    <source>
        <dbReference type="ARBA" id="ARBA00022737"/>
    </source>
</evidence>
<dbReference type="InterPro" id="IPR033734">
    <property type="entry name" value="Jacalin-like_lectin_dom_plant"/>
</dbReference>
<dbReference type="EMBL" id="LUHQ01000001">
    <property type="protein sequence ID" value="OAP18211.1"/>
    <property type="molecule type" value="Genomic_DNA"/>
</dbReference>
<dbReference type="InterPro" id="IPR001229">
    <property type="entry name" value="Jacalin-like_lectin_dom"/>
</dbReference>
<sequence length="459" mass="51088">MSQDSNALEMIQNEGPKWDDGFDHDDVTKIYLVGGKTGIDFIKIDYVKSGKPKNGPFHGYSGGGFLQMFEIDNLKNEYLESVEYYYNNRSCEFIGAIQFKTNLRVSEIIGYSYWGLKKFKLAKHGNKIIGFQGSAEYRLKDLDAYFTPITPTRMEAQGGNGGTKWDDGGDHDSVTKIQVRINKEGIQYIKFNYVDKDGDPEKEQLHGSETGRGYTLEPFEINHSDKEYLLSIDGCYDEDSGVIQSLQLKTNIKTSEVMGDDEKGTKFTLGCNGHEIIGFHGSAQDNLNALGAYITTLTLTKLEYIGEGSDIWDDGTFEGVKKVSFYHNDGIVRCIEFDYVKDGKIETRVQGGKRGTGDFTKEEFTVDYPNEFLTSVEGTYRDNPGGTLITSLTFKTSNNRTSPILGKASNKTFLLESKGCALVGFHGASSEFFLYALGAYSFPMTSLAEAGRGAIHTSW</sequence>
<dbReference type="GO" id="GO:0030246">
    <property type="term" value="F:carbohydrate binding"/>
    <property type="evidence" value="ECO:0007669"/>
    <property type="project" value="UniProtKB-KW"/>
</dbReference>
<accession>A0A178WK50</accession>
<proteinExistence type="inferred from homology"/>
<dbReference type="SMART" id="SM00915">
    <property type="entry name" value="Jacalin"/>
    <property type="match status" value="3"/>
</dbReference>
<protein>
    <recommendedName>
        <fullName evidence="4">Jacalin-type lectin domain-containing protein</fullName>
    </recommendedName>
</protein>
<name>A0A178WK50_ARATH</name>
<dbReference type="Gene3D" id="2.100.10.30">
    <property type="entry name" value="Jacalin-like lectin domain"/>
    <property type="match status" value="3"/>
</dbReference>
<evidence type="ECO:0000313" key="5">
    <source>
        <dbReference type="EMBL" id="OAP18211.1"/>
    </source>
</evidence>
<dbReference type="AlphaFoldDB" id="A0A178WK50"/>
<keyword evidence="2" id="KW-0430">Lectin</keyword>
<organism evidence="5 6">
    <name type="scientific">Arabidopsis thaliana</name>
    <name type="common">Mouse-ear cress</name>
    <dbReference type="NCBI Taxonomy" id="3702"/>
    <lineage>
        <taxon>Eukaryota</taxon>
        <taxon>Viridiplantae</taxon>
        <taxon>Streptophyta</taxon>
        <taxon>Embryophyta</taxon>
        <taxon>Tracheophyta</taxon>
        <taxon>Spermatophyta</taxon>
        <taxon>Magnoliopsida</taxon>
        <taxon>eudicotyledons</taxon>
        <taxon>Gunneridae</taxon>
        <taxon>Pentapetalae</taxon>
        <taxon>rosids</taxon>
        <taxon>malvids</taxon>
        <taxon>Brassicales</taxon>
        <taxon>Brassicaceae</taxon>
        <taxon>Camelineae</taxon>
        <taxon>Arabidopsis</taxon>
    </lineage>
</organism>
<dbReference type="ExpressionAtlas" id="A0A178WK50">
    <property type="expression patterns" value="baseline and differential"/>
</dbReference>
<gene>
    <name evidence="5" type="ordered locus">AXX17_At1g46380</name>
</gene>
<dbReference type="FunFam" id="2.100.10.30:FF:000001">
    <property type="entry name" value="Jacalin-related lectin 33"/>
    <property type="match status" value="3"/>
</dbReference>
<evidence type="ECO:0000256" key="1">
    <source>
        <dbReference type="ARBA" id="ARBA00006568"/>
    </source>
</evidence>
<feature type="domain" description="Jacalin-type lectin" evidence="4">
    <location>
        <begin position="151"/>
        <end position="296"/>
    </location>
</feature>
<comment type="caution">
    <text evidence="5">The sequence shown here is derived from an EMBL/GenBank/DDBJ whole genome shotgun (WGS) entry which is preliminary data.</text>
</comment>